<dbReference type="Proteomes" id="UP001221686">
    <property type="component" value="Unassembled WGS sequence"/>
</dbReference>
<keyword evidence="1" id="KW-0808">Transferase</keyword>
<accession>A0ABT5E6F6</accession>
<dbReference type="InterPro" id="IPR036890">
    <property type="entry name" value="HATPase_C_sf"/>
</dbReference>
<evidence type="ECO:0000256" key="1">
    <source>
        <dbReference type="ARBA" id="ARBA00022527"/>
    </source>
</evidence>
<name>A0ABT5E6F6_9BACT</name>
<keyword evidence="3" id="KW-0547">Nucleotide-binding</keyword>
<proteinExistence type="predicted"/>
<dbReference type="InterPro" id="IPR050267">
    <property type="entry name" value="Anti-sigma-factor_SerPK"/>
</dbReference>
<evidence type="ECO:0000313" key="3">
    <source>
        <dbReference type="EMBL" id="MDC0721439.1"/>
    </source>
</evidence>
<evidence type="ECO:0000259" key="2">
    <source>
        <dbReference type="Pfam" id="PF13581"/>
    </source>
</evidence>
<dbReference type="RefSeq" id="WP_272089942.1">
    <property type="nucleotide sequence ID" value="NZ_JAQNDL010000003.1"/>
</dbReference>
<reference evidence="3 4" key="1">
    <citation type="submission" date="2022-11" db="EMBL/GenBank/DDBJ databases">
        <title>Minimal conservation of predation-associated metabolite biosynthetic gene clusters underscores biosynthetic potential of Myxococcota including descriptions for ten novel species: Archangium lansinium sp. nov., Myxococcus landrumus sp. nov., Nannocystis bai.</title>
        <authorList>
            <person name="Ahearne A."/>
            <person name="Stevens C."/>
            <person name="Dowd S."/>
        </authorList>
    </citation>
    <scope>NUCLEOTIDE SEQUENCE [LARGE SCALE GENOMIC DNA]</scope>
    <source>
        <strain evidence="3 4">BB15-2</strain>
    </source>
</reference>
<dbReference type="SUPFAM" id="SSF55874">
    <property type="entry name" value="ATPase domain of HSP90 chaperone/DNA topoisomerase II/histidine kinase"/>
    <property type="match status" value="1"/>
</dbReference>
<dbReference type="Pfam" id="PF13581">
    <property type="entry name" value="HATPase_c_2"/>
    <property type="match status" value="1"/>
</dbReference>
<comment type="caution">
    <text evidence="3">The sequence shown here is derived from an EMBL/GenBank/DDBJ whole genome shotgun (WGS) entry which is preliminary data.</text>
</comment>
<evidence type="ECO:0000313" key="4">
    <source>
        <dbReference type="Proteomes" id="UP001221686"/>
    </source>
</evidence>
<keyword evidence="1" id="KW-0418">Kinase</keyword>
<dbReference type="Gene3D" id="3.30.565.10">
    <property type="entry name" value="Histidine kinase-like ATPase, C-terminal domain"/>
    <property type="match status" value="1"/>
</dbReference>
<dbReference type="PANTHER" id="PTHR35526:SF3">
    <property type="entry name" value="ANTI-SIGMA-F FACTOR RSBW"/>
    <property type="match status" value="1"/>
</dbReference>
<organism evidence="3 4">
    <name type="scientific">Nannocystis bainbridge</name>
    <dbReference type="NCBI Taxonomy" id="2995303"/>
    <lineage>
        <taxon>Bacteria</taxon>
        <taxon>Pseudomonadati</taxon>
        <taxon>Myxococcota</taxon>
        <taxon>Polyangia</taxon>
        <taxon>Nannocystales</taxon>
        <taxon>Nannocystaceae</taxon>
        <taxon>Nannocystis</taxon>
    </lineage>
</organism>
<gene>
    <name evidence="3" type="ORF">POL25_31320</name>
</gene>
<dbReference type="PANTHER" id="PTHR35526">
    <property type="entry name" value="ANTI-SIGMA-F FACTOR RSBW-RELATED"/>
    <property type="match status" value="1"/>
</dbReference>
<protein>
    <submittedName>
        <fullName evidence="3">ATP-binding protein</fullName>
    </submittedName>
</protein>
<dbReference type="EMBL" id="JAQNDL010000003">
    <property type="protein sequence ID" value="MDC0721439.1"/>
    <property type="molecule type" value="Genomic_DNA"/>
</dbReference>
<keyword evidence="1" id="KW-0723">Serine/threonine-protein kinase</keyword>
<dbReference type="GO" id="GO:0005524">
    <property type="term" value="F:ATP binding"/>
    <property type="evidence" value="ECO:0007669"/>
    <property type="project" value="UniProtKB-KW"/>
</dbReference>
<sequence length="155" mass="16946">MAAGPSIQLTLASRRRSVEAVQQPLGEFMRSAGVDAETQWSIDLAVREAVANAIVHGNREDPDKSVTLTAEARDGQLVVRVEDRGEGFDAARLADPREPARRLRPDGRGVFLIRHLVDDARFVPRAGGGTSVVLRSRFAAPRPFVPIREQQGDKV</sequence>
<dbReference type="InterPro" id="IPR003594">
    <property type="entry name" value="HATPase_dom"/>
</dbReference>
<keyword evidence="4" id="KW-1185">Reference proteome</keyword>
<dbReference type="CDD" id="cd16936">
    <property type="entry name" value="HATPase_RsbW-like"/>
    <property type="match status" value="1"/>
</dbReference>
<feature type="domain" description="Histidine kinase/HSP90-like ATPase" evidence="2">
    <location>
        <begin position="12"/>
        <end position="135"/>
    </location>
</feature>
<keyword evidence="3" id="KW-0067">ATP-binding</keyword>